<dbReference type="InterPro" id="IPR008979">
    <property type="entry name" value="Galactose-bd-like_sf"/>
</dbReference>
<evidence type="ECO:0000313" key="2">
    <source>
        <dbReference type="EMBL" id="RAP74069.1"/>
    </source>
</evidence>
<comment type="caution">
    <text evidence="2">The sequence shown here is derived from an EMBL/GenBank/DDBJ whole genome shotgun (WGS) entry which is preliminary data.</text>
</comment>
<feature type="domain" description="F5/8 type C" evidence="1">
    <location>
        <begin position="36"/>
        <end position="193"/>
    </location>
</feature>
<gene>
    <name evidence="2" type="ORF">DL346_23640</name>
</gene>
<dbReference type="RefSeq" id="WP_112884857.1">
    <property type="nucleotide sequence ID" value="NZ_QLUW01000005.1"/>
</dbReference>
<dbReference type="InterPro" id="IPR025442">
    <property type="entry name" value="DUF4185"/>
</dbReference>
<proteinExistence type="predicted"/>
<dbReference type="SUPFAM" id="SSF49785">
    <property type="entry name" value="Galactose-binding domain-like"/>
    <property type="match status" value="2"/>
</dbReference>
<organism evidence="2 3">
    <name type="scientific">Paenibacillus montanisoli</name>
    <dbReference type="NCBI Taxonomy" id="2081970"/>
    <lineage>
        <taxon>Bacteria</taxon>
        <taxon>Bacillati</taxon>
        <taxon>Bacillota</taxon>
        <taxon>Bacilli</taxon>
        <taxon>Bacillales</taxon>
        <taxon>Paenibacillaceae</taxon>
        <taxon>Paenibacillus</taxon>
    </lineage>
</organism>
<dbReference type="AlphaFoldDB" id="A0A328TU36"/>
<dbReference type="EMBL" id="QLUW01000005">
    <property type="protein sequence ID" value="RAP74069.1"/>
    <property type="molecule type" value="Genomic_DNA"/>
</dbReference>
<dbReference type="OrthoDB" id="9765957at2"/>
<dbReference type="PROSITE" id="PS50022">
    <property type="entry name" value="FA58C_3"/>
    <property type="match status" value="1"/>
</dbReference>
<dbReference type="Pfam" id="PF00754">
    <property type="entry name" value="F5_F8_type_C"/>
    <property type="match status" value="1"/>
</dbReference>
<keyword evidence="3" id="KW-1185">Reference proteome</keyword>
<dbReference type="Gene3D" id="2.60.120.260">
    <property type="entry name" value="Galactose-binding domain-like"/>
    <property type="match status" value="2"/>
</dbReference>
<name>A0A328TU36_9BACL</name>
<protein>
    <recommendedName>
        <fullName evidence="1">F5/8 type C domain-containing protein</fullName>
    </recommendedName>
</protein>
<sequence length="801" mass="87463">MKARRKISMVLAIVALTAVLALGYFRFFNKQDEAFAAEPAYGVQLSAIAASADDAKGFSANKAVNNSGMSGSIGKLRTHGRMPNAMWQTKVLDQEEVSITFDFGKVEPLSEMWVWNYNEPDQKGDAFTARGLKHIQIYYSQDGETWSEWKGKGYPYQLAKAEGSNAQQATNLRDSHAPVEFDGLPARFVKLTAKAVPGEGNWGGKSGHEAVFGLSEVCFYKYVHRPEADGMISAEAVGGDESQETLAVNTVNGYGMSGLLSKKDTHDNDASGATMWLAEPKQGQAAVDAVYDLGGTYPLREMWVWNYNRLDPEHPENDYTGEGMRRIKVFYSLDAVQWTELKGEGFPYELSKADGSAKLDATNLNDEAHSPIQFGDVSARYVKLSVDANDPAGNWSGSKRGFGLSEVRFYCGEGMAAEPAPEWTAMFSNNLEWTGADGIFSIPASGYDQPGGSADEKTLWLFSDTFIGQADPTTHVRTGKLVNNTMAVLNGQEPSPGQMKFYYGDKGEGTTVDAIFKPDVSRVKPEASTGGDGMPAAYWYWLQDGIVLNEQLYLLPILMKHDPNGPAGFQFAIDDVSMIRVPLGGEDGLPQWAQAEQRDTPLFHRPASADAGNHVFGAGIMANTESAGAPSPDGYVYVYGYLDQPSDKQLLVARVKPEQIEQFDKWTYWDGEGWSADIAKAAALADHVSPELSVTPMKEGPFKGSYVLVYQKGTVGSGTAIRVAEHPWGPFGEETVIYANDEASAGQGIFTYNAKAHPHLSKPGELLISYNVNTADGAANMANSDIYRPRWMNLREIKAKE</sequence>
<accession>A0A328TU36</accession>
<dbReference type="Pfam" id="PF13810">
    <property type="entry name" value="DUF4185"/>
    <property type="match status" value="1"/>
</dbReference>
<reference evidence="2 3" key="1">
    <citation type="submission" date="2018-06" db="EMBL/GenBank/DDBJ databases">
        <title>Paenibacillus montanisoli sp. nov., isolated from mountain area soil.</title>
        <authorList>
            <person name="Wu M."/>
        </authorList>
    </citation>
    <scope>NUCLEOTIDE SEQUENCE [LARGE SCALE GENOMIC DNA]</scope>
    <source>
        <strain evidence="2 3">RA17</strain>
    </source>
</reference>
<dbReference type="InterPro" id="IPR000421">
    <property type="entry name" value="FA58C"/>
</dbReference>
<dbReference type="Proteomes" id="UP000249260">
    <property type="component" value="Unassembled WGS sequence"/>
</dbReference>
<evidence type="ECO:0000313" key="3">
    <source>
        <dbReference type="Proteomes" id="UP000249260"/>
    </source>
</evidence>
<evidence type="ECO:0000259" key="1">
    <source>
        <dbReference type="PROSITE" id="PS50022"/>
    </source>
</evidence>